<dbReference type="SUPFAM" id="SSF54495">
    <property type="entry name" value="UBC-like"/>
    <property type="match status" value="1"/>
</dbReference>
<evidence type="ECO:0000256" key="1">
    <source>
        <dbReference type="ARBA" id="ARBA00022679"/>
    </source>
</evidence>
<dbReference type="CDD" id="cd23812">
    <property type="entry name" value="UBCc_ScPEX4-like"/>
    <property type="match status" value="1"/>
</dbReference>
<dbReference type="PROSITE" id="PS00183">
    <property type="entry name" value="UBC_1"/>
    <property type="match status" value="1"/>
</dbReference>
<evidence type="ECO:0000256" key="4">
    <source>
        <dbReference type="RuleBase" id="RU362109"/>
    </source>
</evidence>
<comment type="similarity">
    <text evidence="4">Belongs to the ubiquitin-conjugating enzyme family.</text>
</comment>
<feature type="active site" description="Glycyl thioester intermediate" evidence="3">
    <location>
        <position position="85"/>
    </location>
</feature>
<evidence type="ECO:0000313" key="6">
    <source>
        <dbReference type="EMBL" id="KAK7242857.1"/>
    </source>
</evidence>
<reference evidence="6 7" key="1">
    <citation type="submission" date="2024-03" db="EMBL/GenBank/DDBJ databases">
        <title>Aureococcus anophagefferens CCMP1851 and Kratosvirus quantuckense: Draft genome of a second virus-susceptible host strain in the model system.</title>
        <authorList>
            <person name="Chase E."/>
            <person name="Truchon A.R."/>
            <person name="Schepens W."/>
            <person name="Wilhelm S.W."/>
        </authorList>
    </citation>
    <scope>NUCLEOTIDE SEQUENCE [LARGE SCALE GENOMIC DNA]</scope>
    <source>
        <strain evidence="6 7">CCMP1851</strain>
    </source>
</reference>
<dbReference type="InterPro" id="IPR050113">
    <property type="entry name" value="Ub_conjugating_enzyme"/>
</dbReference>
<evidence type="ECO:0000256" key="2">
    <source>
        <dbReference type="ARBA" id="ARBA00022786"/>
    </source>
</evidence>
<evidence type="ECO:0000259" key="5">
    <source>
        <dbReference type="PROSITE" id="PS50127"/>
    </source>
</evidence>
<dbReference type="Proteomes" id="UP001363151">
    <property type="component" value="Unassembled WGS sequence"/>
</dbReference>
<evidence type="ECO:0000256" key="3">
    <source>
        <dbReference type="PROSITE-ProRule" id="PRU10133"/>
    </source>
</evidence>
<evidence type="ECO:0000313" key="7">
    <source>
        <dbReference type="Proteomes" id="UP001363151"/>
    </source>
</evidence>
<gene>
    <name evidence="6" type="ORF">SO694_00015474</name>
</gene>
<organism evidence="6 7">
    <name type="scientific">Aureococcus anophagefferens</name>
    <name type="common">Harmful bloom alga</name>
    <dbReference type="NCBI Taxonomy" id="44056"/>
    <lineage>
        <taxon>Eukaryota</taxon>
        <taxon>Sar</taxon>
        <taxon>Stramenopiles</taxon>
        <taxon>Ochrophyta</taxon>
        <taxon>Pelagophyceae</taxon>
        <taxon>Pelagomonadales</taxon>
        <taxon>Pelagomonadaceae</taxon>
        <taxon>Aureococcus</taxon>
    </lineage>
</organism>
<dbReference type="InterPro" id="IPR000608">
    <property type="entry name" value="UBC"/>
</dbReference>
<keyword evidence="4" id="KW-0067">ATP-binding</keyword>
<dbReference type="InterPro" id="IPR016135">
    <property type="entry name" value="UBQ-conjugating_enzyme/RWD"/>
</dbReference>
<keyword evidence="1" id="KW-0808">Transferase</keyword>
<sequence length="193" mass="20903">MYKRLRKEAAEARRSTDPDLLLCPSEDNLMDWRAWVRGPEGTPFERGVFELEIKACGQYPLAPPTVRMVTPIFHPNIHGVSGEICLDILKQEWSPAWTLASACTAIRALLSAPNPDSPLNCDAGNVMRAGDMDGFRATARQCVEDHARGGMPSRDALGDLAAPGKAAAPPGRCSTWTAILVVLVPVLWALSAI</sequence>
<keyword evidence="2 4" id="KW-0833">Ubl conjugation pathway</keyword>
<comment type="caution">
    <text evidence="6">The sequence shown here is derived from an EMBL/GenBank/DDBJ whole genome shotgun (WGS) entry which is preliminary data.</text>
</comment>
<dbReference type="SMART" id="SM00212">
    <property type="entry name" value="UBCc"/>
    <property type="match status" value="1"/>
</dbReference>
<dbReference type="EMBL" id="JBBJCI010000140">
    <property type="protein sequence ID" value="KAK7242857.1"/>
    <property type="molecule type" value="Genomic_DNA"/>
</dbReference>
<dbReference type="PANTHER" id="PTHR24067">
    <property type="entry name" value="UBIQUITIN-CONJUGATING ENZYME E2"/>
    <property type="match status" value="1"/>
</dbReference>
<dbReference type="Gene3D" id="3.10.110.10">
    <property type="entry name" value="Ubiquitin Conjugating Enzyme"/>
    <property type="match status" value="1"/>
</dbReference>
<dbReference type="InterPro" id="IPR023313">
    <property type="entry name" value="UBQ-conjugating_AS"/>
</dbReference>
<keyword evidence="4" id="KW-0547">Nucleotide-binding</keyword>
<accession>A0ABR1G3T5</accession>
<dbReference type="PROSITE" id="PS50127">
    <property type="entry name" value="UBC_2"/>
    <property type="match status" value="1"/>
</dbReference>
<dbReference type="Pfam" id="PF00179">
    <property type="entry name" value="UQ_con"/>
    <property type="match status" value="1"/>
</dbReference>
<name>A0ABR1G3T5_AURAN</name>
<feature type="domain" description="UBC core" evidence="5">
    <location>
        <begin position="1"/>
        <end position="148"/>
    </location>
</feature>
<protein>
    <submittedName>
        <fullName evidence="6">Ubiquitin-conjugating enzyme</fullName>
    </submittedName>
</protein>
<proteinExistence type="inferred from homology"/>
<keyword evidence="7" id="KW-1185">Reference proteome</keyword>